<evidence type="ECO:0000313" key="4">
    <source>
        <dbReference type="Proteomes" id="UP000499080"/>
    </source>
</evidence>
<accession>A0A4Y2X9J8</accession>
<keyword evidence="4" id="KW-1185">Reference proteome</keyword>
<evidence type="ECO:0000256" key="1">
    <source>
        <dbReference type="SAM" id="MobiDB-lite"/>
    </source>
</evidence>
<sequence length="103" mass="11672">MTRTTPRLAPPLQTSTPHQRGGVWPLRMIWRATGPIHGGSSVESGLEPGALRFQSRDLTTRPPRPAFIIRIADVYHILEQIHRWVSCLSLRVVKTQKHRLGYG</sequence>
<evidence type="ECO:0000313" key="2">
    <source>
        <dbReference type="EMBL" id="GBO45845.1"/>
    </source>
</evidence>
<comment type="caution">
    <text evidence="3">The sequence shown here is derived from an EMBL/GenBank/DDBJ whole genome shotgun (WGS) entry which is preliminary data.</text>
</comment>
<dbReference type="EMBL" id="BGPR01073162">
    <property type="protein sequence ID" value="GBO45849.1"/>
    <property type="molecule type" value="Genomic_DNA"/>
</dbReference>
<reference evidence="3 4" key="1">
    <citation type="journal article" date="2019" name="Sci. Rep.">
        <title>Orb-weaving spider Araneus ventricosus genome elucidates the spidroin gene catalogue.</title>
        <authorList>
            <person name="Kono N."/>
            <person name="Nakamura H."/>
            <person name="Ohtoshi R."/>
            <person name="Moran D.A.P."/>
            <person name="Shinohara A."/>
            <person name="Yoshida Y."/>
            <person name="Fujiwara M."/>
            <person name="Mori M."/>
            <person name="Tomita M."/>
            <person name="Arakawa K."/>
        </authorList>
    </citation>
    <scope>NUCLEOTIDE SEQUENCE [LARGE SCALE GENOMIC DNA]</scope>
</reference>
<dbReference type="AlphaFoldDB" id="A0A4Y2X9J8"/>
<organism evidence="3 4">
    <name type="scientific">Araneus ventricosus</name>
    <name type="common">Orbweaver spider</name>
    <name type="synonym">Epeira ventricosa</name>
    <dbReference type="NCBI Taxonomy" id="182803"/>
    <lineage>
        <taxon>Eukaryota</taxon>
        <taxon>Metazoa</taxon>
        <taxon>Ecdysozoa</taxon>
        <taxon>Arthropoda</taxon>
        <taxon>Chelicerata</taxon>
        <taxon>Arachnida</taxon>
        <taxon>Araneae</taxon>
        <taxon>Araneomorphae</taxon>
        <taxon>Entelegynae</taxon>
        <taxon>Araneoidea</taxon>
        <taxon>Araneidae</taxon>
        <taxon>Araneus</taxon>
    </lineage>
</organism>
<protein>
    <submittedName>
        <fullName evidence="3">Uncharacterized protein</fullName>
    </submittedName>
</protein>
<proteinExistence type="predicted"/>
<gene>
    <name evidence="2" type="ORF">AVEN_118830_1</name>
    <name evidence="3" type="ORF">AVEN_164697_1</name>
</gene>
<dbReference type="EMBL" id="BGPR01073160">
    <property type="protein sequence ID" value="GBO45845.1"/>
    <property type="molecule type" value="Genomic_DNA"/>
</dbReference>
<name>A0A4Y2X9J8_ARAVE</name>
<feature type="region of interest" description="Disordered" evidence="1">
    <location>
        <begin position="1"/>
        <end position="20"/>
    </location>
</feature>
<dbReference type="Proteomes" id="UP000499080">
    <property type="component" value="Unassembled WGS sequence"/>
</dbReference>
<evidence type="ECO:0000313" key="3">
    <source>
        <dbReference type="EMBL" id="GBO45849.1"/>
    </source>
</evidence>